<dbReference type="Pfam" id="PF12696">
    <property type="entry name" value="TraG-D_C"/>
    <property type="match status" value="1"/>
</dbReference>
<reference evidence="3" key="1">
    <citation type="journal article" date="2021" name="Nat. Microbiol.">
        <title>Cocultivation of an ultrasmall environmental parasitic bacterium with lytic ability against bacteria associated with wastewater foams.</title>
        <authorList>
            <person name="Batinovic S."/>
            <person name="Rose J.J.A."/>
            <person name="Ratcliffe J."/>
            <person name="Seviour R.J."/>
            <person name="Petrovski S."/>
        </authorList>
    </citation>
    <scope>NUCLEOTIDE SEQUENCE</scope>
    <source>
        <strain evidence="3">JR1</strain>
    </source>
</reference>
<dbReference type="AlphaFoldDB" id="A0A857MKC3"/>
<proteinExistence type="predicted"/>
<evidence type="ECO:0000256" key="1">
    <source>
        <dbReference type="SAM" id="MobiDB-lite"/>
    </source>
</evidence>
<dbReference type="KEGG" id="mama:GII36_04065"/>
<dbReference type="InterPro" id="IPR032689">
    <property type="entry name" value="TraG-D_C"/>
</dbReference>
<dbReference type="InterPro" id="IPR027417">
    <property type="entry name" value="P-loop_NTPase"/>
</dbReference>
<accession>A0A857MKC3</accession>
<dbReference type="SUPFAM" id="SSF52540">
    <property type="entry name" value="P-loop containing nucleoside triphosphate hydrolases"/>
    <property type="match status" value="1"/>
</dbReference>
<feature type="compositionally biased region" description="Basic and acidic residues" evidence="1">
    <location>
        <begin position="148"/>
        <end position="169"/>
    </location>
</feature>
<dbReference type="Gene3D" id="3.40.50.300">
    <property type="entry name" value="P-loop containing nucleotide triphosphate hydrolases"/>
    <property type="match status" value="1"/>
</dbReference>
<evidence type="ECO:0000259" key="2">
    <source>
        <dbReference type="Pfam" id="PF12696"/>
    </source>
</evidence>
<organism evidence="3 4">
    <name type="scientific">Candidatus Mycosynbacter amalyticus</name>
    <dbReference type="NCBI Taxonomy" id="2665156"/>
    <lineage>
        <taxon>Bacteria</taxon>
        <taxon>Candidatus Saccharimonadota</taxon>
        <taxon>Candidatus Saccharimonadota incertae sedis</taxon>
        <taxon>Candidatus Mycosynbacter</taxon>
    </lineage>
</organism>
<name>A0A857MKC3_9BACT</name>
<dbReference type="EMBL" id="CP045921">
    <property type="protein sequence ID" value="QHN43006.1"/>
    <property type="molecule type" value="Genomic_DNA"/>
</dbReference>
<protein>
    <submittedName>
        <fullName evidence="3">TraM recognition domain-containing protein</fullName>
    </submittedName>
</protein>
<evidence type="ECO:0000313" key="4">
    <source>
        <dbReference type="Proteomes" id="UP001059824"/>
    </source>
</evidence>
<evidence type="ECO:0000313" key="3">
    <source>
        <dbReference type="EMBL" id="QHN43006.1"/>
    </source>
</evidence>
<keyword evidence="4" id="KW-1185">Reference proteome</keyword>
<gene>
    <name evidence="3" type="ORF">GII36_04065</name>
</gene>
<dbReference type="RefSeq" id="WP_260762736.1">
    <property type="nucleotide sequence ID" value="NZ_CP045921.1"/>
</dbReference>
<dbReference type="Proteomes" id="UP001059824">
    <property type="component" value="Chromosome"/>
</dbReference>
<sequence length="188" mass="21349">MRRARLEQSKRRPFYLYVDEFQNFATTSFVQMLSEARKYKLFLTMAEQSTSQQSDQQMVSIIMANVGTVITFRTGNPQDERVLLPLFSPYIEQGEISNLPAFNFYAKLSAVKAQEPLSGQTLLLSDDGDIKTRTAIVEHSRSVFAKKQEVIEQEQEQPKASKPKAEKNKKGGAKPKPQPTSEPMIDEL</sequence>
<feature type="region of interest" description="Disordered" evidence="1">
    <location>
        <begin position="148"/>
        <end position="188"/>
    </location>
</feature>
<feature type="domain" description="TraD/TraG TraM recognition site" evidence="2">
    <location>
        <begin position="13"/>
        <end position="77"/>
    </location>
</feature>